<dbReference type="WBParaSite" id="RSKR_0000532600.1">
    <property type="protein sequence ID" value="RSKR_0000532600.1"/>
    <property type="gene ID" value="RSKR_0000532600"/>
</dbReference>
<evidence type="ECO:0000313" key="2">
    <source>
        <dbReference type="WBParaSite" id="RSKR_0000532600.1"/>
    </source>
</evidence>
<sequence length="619" mass="69396">MFISASSIKCFICGDGNLEETGECKTQYQYDCSTYGKKFKNNEEVYCRTMRTKQLNGTYSIIKECISETDHYATFPKKQTPLAEECDLLENGGSEIAYCLCKSKDFCNQKPIISQFVQFETEHPELFESENGEDGLLETTTPLLSSEETNDLRRQPINPLIDRTPQITMVNRENIKGNQGDNSFRISESSIPNNGPSSFPILGASPNRAIVPTLISSATSRSEMPSQSKDITTHTNDLFCVECDQGKMKDENSDCINMRVADCSKKSGAIPGMKNYCFTRQIIAGPNKNAVEKMCVTEKALTEEMGEKMKVDSCDSSGNGKIRYCICSENECNRLSTSNQFTIYESSVTSKLSNLNINPIRTDHLNPQPIQPIIKQHLTCNMCTQNNLVSQSADCLTQSSLECPSVGDDKNFCLTTQTQMVNGSFTMEKRCISEDEFRKEFREEQQHNDKLKSSCAAVFDGFVNYCICDTNNCNKESLYGQIQKKNRLGGSLNKQDAFPIVPNEIVVPSTKKPEGRTASPILVPVNPSSFDKPIYNSKSTSAEGFENDLRKDSKIVTKVEKVQKEEENESNENTKSIFELNHDRISKWKETQNMNGASQMVNIVSTSFLIILISSIFYL</sequence>
<reference evidence="2" key="1">
    <citation type="submission" date="2016-11" db="UniProtKB">
        <authorList>
            <consortium name="WormBaseParasite"/>
        </authorList>
    </citation>
    <scope>IDENTIFICATION</scope>
    <source>
        <strain evidence="2">KR3021</strain>
    </source>
</reference>
<organism evidence="1 2">
    <name type="scientific">Rhabditophanes sp. KR3021</name>
    <dbReference type="NCBI Taxonomy" id="114890"/>
    <lineage>
        <taxon>Eukaryota</taxon>
        <taxon>Metazoa</taxon>
        <taxon>Ecdysozoa</taxon>
        <taxon>Nematoda</taxon>
        <taxon>Chromadorea</taxon>
        <taxon>Rhabditida</taxon>
        <taxon>Tylenchina</taxon>
        <taxon>Panagrolaimomorpha</taxon>
        <taxon>Strongyloidoidea</taxon>
        <taxon>Alloionematidae</taxon>
        <taxon>Rhabditophanes</taxon>
    </lineage>
</organism>
<evidence type="ECO:0000313" key="1">
    <source>
        <dbReference type="Proteomes" id="UP000095286"/>
    </source>
</evidence>
<protein>
    <submittedName>
        <fullName evidence="2">Activin_recp domain-containing protein</fullName>
    </submittedName>
</protein>
<accession>A0AC35TXM7</accession>
<proteinExistence type="predicted"/>
<name>A0AC35TXM7_9BILA</name>
<dbReference type="Proteomes" id="UP000095286">
    <property type="component" value="Unplaced"/>
</dbReference>